<dbReference type="PROSITE" id="PS00061">
    <property type="entry name" value="ADH_SHORT"/>
    <property type="match status" value="1"/>
</dbReference>
<dbReference type="PANTHER" id="PTHR42820">
    <property type="entry name" value="SHORT-CHAIN DEHYDROGENASE REDUCTASE"/>
    <property type="match status" value="1"/>
</dbReference>
<dbReference type="SUPFAM" id="SSF51735">
    <property type="entry name" value="NAD(P)-binding Rossmann-fold domains"/>
    <property type="match status" value="1"/>
</dbReference>
<dbReference type="Gene3D" id="3.40.50.720">
    <property type="entry name" value="NAD(P)-binding Rossmann-like Domain"/>
    <property type="match status" value="2"/>
</dbReference>
<gene>
    <name evidence="3" type="primary">ISPD_0</name>
    <name evidence="3" type="ORF">CK203_073872</name>
</gene>
<dbReference type="PANTHER" id="PTHR42820:SF21">
    <property type="entry name" value="SHORT-CHAIN DEHYDROGENASE REDUCTASE 3B-LIKE"/>
    <property type="match status" value="1"/>
</dbReference>
<dbReference type="AlphaFoldDB" id="A0A438DJ28"/>
<dbReference type="Pfam" id="PF00106">
    <property type="entry name" value="adh_short"/>
    <property type="match status" value="1"/>
</dbReference>
<dbReference type="PRINTS" id="PR00080">
    <property type="entry name" value="SDRFAMILY"/>
</dbReference>
<dbReference type="InterPro" id="IPR036291">
    <property type="entry name" value="NAD(P)-bd_dom_sf"/>
</dbReference>
<reference evidence="3 4" key="1">
    <citation type="journal article" date="2018" name="PLoS Genet.">
        <title>Population sequencing reveals clonal diversity and ancestral inbreeding in the grapevine cultivar Chardonnay.</title>
        <authorList>
            <person name="Roach M.J."/>
            <person name="Johnson D.L."/>
            <person name="Bohlmann J."/>
            <person name="van Vuuren H.J."/>
            <person name="Jones S.J."/>
            <person name="Pretorius I.S."/>
            <person name="Schmidt S.A."/>
            <person name="Borneman A.R."/>
        </authorList>
    </citation>
    <scope>NUCLEOTIDE SEQUENCE [LARGE SCALE GENOMIC DNA]</scope>
    <source>
        <strain evidence="4">cv. Chardonnay</strain>
        <tissue evidence="3">Leaf</tissue>
    </source>
</reference>
<accession>A0A438DJ28</accession>
<dbReference type="InterPro" id="IPR020904">
    <property type="entry name" value="Sc_DH/Rdtase_CS"/>
</dbReference>
<comment type="caution">
    <text evidence="3">The sequence shown here is derived from an EMBL/GenBank/DDBJ whole genome shotgun (WGS) entry which is preliminary data.</text>
</comment>
<proteinExistence type="inferred from homology"/>
<evidence type="ECO:0000313" key="3">
    <source>
        <dbReference type="EMBL" id="RVW35485.1"/>
    </source>
</evidence>
<evidence type="ECO:0000313" key="4">
    <source>
        <dbReference type="Proteomes" id="UP000288805"/>
    </source>
</evidence>
<protein>
    <submittedName>
        <fullName evidence="3">(-)-isopiperitenol/(-)-carveol dehydrogenase, mitochondrial</fullName>
    </submittedName>
</protein>
<evidence type="ECO:0000256" key="2">
    <source>
        <dbReference type="RuleBase" id="RU000363"/>
    </source>
</evidence>
<organism evidence="3 4">
    <name type="scientific">Vitis vinifera</name>
    <name type="common">Grape</name>
    <dbReference type="NCBI Taxonomy" id="29760"/>
    <lineage>
        <taxon>Eukaryota</taxon>
        <taxon>Viridiplantae</taxon>
        <taxon>Streptophyta</taxon>
        <taxon>Embryophyta</taxon>
        <taxon>Tracheophyta</taxon>
        <taxon>Spermatophyta</taxon>
        <taxon>Magnoliopsida</taxon>
        <taxon>eudicotyledons</taxon>
        <taxon>Gunneridae</taxon>
        <taxon>Pentapetalae</taxon>
        <taxon>rosids</taxon>
        <taxon>Vitales</taxon>
        <taxon>Vitaceae</taxon>
        <taxon>Viteae</taxon>
        <taxon>Vitis</taxon>
    </lineage>
</organism>
<dbReference type="EMBL" id="QGNW01001602">
    <property type="protein sequence ID" value="RVW35485.1"/>
    <property type="molecule type" value="Genomic_DNA"/>
</dbReference>
<dbReference type="InterPro" id="IPR002347">
    <property type="entry name" value="SDR_fam"/>
</dbReference>
<evidence type="ECO:0000256" key="1">
    <source>
        <dbReference type="ARBA" id="ARBA00006484"/>
    </source>
</evidence>
<dbReference type="PRINTS" id="PR00081">
    <property type="entry name" value="GDHRDH"/>
</dbReference>
<sequence length="237" mass="25547">MGESSVCKNKLEGKVAIITGGASGIGEATARVFSEHGARAIIIADIQDELGQNLASSIGSHFCTFIHCDVTDEDQVKSMVEWTVQKYGQLDIMFSNAGIVNRSDQTVLDLEFTAFDRLFEGCIVCTASVAGSHGMRRRTDYCMSKHAVVGLVRSASKQLGEHGIRVNCVSPHGIATPMMCKALEMEADEVEKVYEARTRLKGVLRARHVADAVLFLASDQSAFVTGHDLSVDGGFST</sequence>
<comment type="similarity">
    <text evidence="1 2">Belongs to the short-chain dehydrogenases/reductases (SDR) family.</text>
</comment>
<dbReference type="Proteomes" id="UP000288805">
    <property type="component" value="Unassembled WGS sequence"/>
</dbReference>
<name>A0A438DJ28_VITVI</name>
<dbReference type="Pfam" id="PF13561">
    <property type="entry name" value="adh_short_C2"/>
    <property type="match status" value="1"/>
</dbReference>